<dbReference type="Proteomes" id="UP001271890">
    <property type="component" value="Unassembled WGS sequence"/>
</dbReference>
<protein>
    <submittedName>
        <fullName evidence="1">DUF2591 domain-containing protein</fullName>
    </submittedName>
</protein>
<keyword evidence="2" id="KW-1185">Reference proteome</keyword>
<evidence type="ECO:0000313" key="2">
    <source>
        <dbReference type="Proteomes" id="UP001271890"/>
    </source>
</evidence>
<proteinExistence type="predicted"/>
<organism evidence="1 2">
    <name type="scientific">Xenorhabdus santafensis</name>
    <dbReference type="NCBI Taxonomy" id="2582833"/>
    <lineage>
        <taxon>Bacteria</taxon>
        <taxon>Pseudomonadati</taxon>
        <taxon>Pseudomonadota</taxon>
        <taxon>Gammaproteobacteria</taxon>
        <taxon>Enterobacterales</taxon>
        <taxon>Morganellaceae</taxon>
        <taxon>Xenorhabdus</taxon>
    </lineage>
</organism>
<evidence type="ECO:0000313" key="1">
    <source>
        <dbReference type="EMBL" id="MDX7989165.1"/>
    </source>
</evidence>
<dbReference type="RefSeq" id="WP_319931534.1">
    <property type="nucleotide sequence ID" value="NZ_VCDN01000100.1"/>
</dbReference>
<reference evidence="2" key="1">
    <citation type="journal article" date="2024" name="Toxins">
        <title>Genome Sequence Analysis of Native Xenorhabdus Strains Isolated from Entomopathogenic Nematodes in Argentina.</title>
        <authorList>
            <person name="Palma L."/>
            <person name="Frizzo L."/>
            <person name="Kaiser S."/>
            <person name="Berry C."/>
            <person name="Caballero P."/>
            <person name="Bode H.B."/>
            <person name="Del Valle E.E."/>
        </authorList>
    </citation>
    <scope>NUCLEOTIDE SEQUENCE [LARGE SCALE GENOMIC DNA]</scope>
    <source>
        <strain evidence="2">12</strain>
    </source>
</reference>
<sequence length="118" mass="13121">MKLKTSELTGRALDYAVAKAQGLNVINFGGAIIHREADGDQLYKPTDYWHLCGQLIDTFGMELTNELVNDVWIYYATCPHLMGEYQHGDTPRIAICHAVVAAELGNEVEIPDELLEGE</sequence>
<name>A0ABU4SED3_9GAMM</name>
<comment type="caution">
    <text evidence="1">The sequence shown here is derived from an EMBL/GenBank/DDBJ whole genome shotgun (WGS) entry which is preliminary data.</text>
</comment>
<dbReference type="Pfam" id="PF10765">
    <property type="entry name" value="Phage_P22_NinX"/>
    <property type="match status" value="1"/>
</dbReference>
<accession>A0ABU4SED3</accession>
<gene>
    <name evidence="1" type="ORF">FE392_17925</name>
</gene>
<dbReference type="EMBL" id="VCDN01000100">
    <property type="protein sequence ID" value="MDX7989165.1"/>
    <property type="molecule type" value="Genomic_DNA"/>
</dbReference>
<dbReference type="InterPro" id="IPR019701">
    <property type="entry name" value="Phage_P22_NinX"/>
</dbReference>